<comment type="caution">
    <text evidence="1">The sequence shown here is derived from an EMBL/GenBank/DDBJ whole genome shotgun (WGS) entry which is preliminary data.</text>
</comment>
<dbReference type="AlphaFoldDB" id="A0A375BB14"/>
<name>A0A375BB14_9BURK</name>
<sequence>MRSLALVRTLRAVPVLSTVKLAQ</sequence>
<proteinExistence type="predicted"/>
<accession>A0A375BB14</accession>
<gene>
    <name evidence="1" type="ORF">CBM2587_A10044</name>
</gene>
<organism evidence="1">
    <name type="scientific">Cupriavidus taiwanensis</name>
    <dbReference type="NCBI Taxonomy" id="164546"/>
    <lineage>
        <taxon>Bacteria</taxon>
        <taxon>Pseudomonadati</taxon>
        <taxon>Pseudomonadota</taxon>
        <taxon>Betaproteobacteria</taxon>
        <taxon>Burkholderiales</taxon>
        <taxon>Burkholderiaceae</taxon>
        <taxon>Cupriavidus</taxon>
    </lineage>
</organism>
<protein>
    <submittedName>
        <fullName evidence="1">Uncharacterized protein</fullName>
    </submittedName>
</protein>
<dbReference type="EMBL" id="OFSQ01000001">
    <property type="protein sequence ID" value="SOY40892.1"/>
    <property type="molecule type" value="Genomic_DNA"/>
</dbReference>
<dbReference type="Proteomes" id="UP000256780">
    <property type="component" value="Chromosome CBM2587_a"/>
</dbReference>
<evidence type="ECO:0000313" key="1">
    <source>
        <dbReference type="EMBL" id="SOY40892.1"/>
    </source>
</evidence>
<reference evidence="1" key="1">
    <citation type="submission" date="2018-01" db="EMBL/GenBank/DDBJ databases">
        <authorList>
            <person name="Clerissi C."/>
        </authorList>
    </citation>
    <scope>NUCLEOTIDE SEQUENCE</scope>
    <source>
        <strain evidence="1">Cupriavidus sp. LMG 19464</strain>
    </source>
</reference>